<reference evidence="1" key="1">
    <citation type="submission" date="2018-05" db="EMBL/GenBank/DDBJ databases">
        <authorList>
            <person name="Lanie J.A."/>
            <person name="Ng W.-L."/>
            <person name="Kazmierczak K.M."/>
            <person name="Andrzejewski T.M."/>
            <person name="Davidsen T.M."/>
            <person name="Wayne K.J."/>
            <person name="Tettelin H."/>
            <person name="Glass J.I."/>
            <person name="Rusch D."/>
            <person name="Podicherti R."/>
            <person name="Tsui H.-C.T."/>
            <person name="Winkler M.E."/>
        </authorList>
    </citation>
    <scope>NUCLEOTIDE SEQUENCE</scope>
</reference>
<proteinExistence type="predicted"/>
<feature type="non-terminal residue" evidence="1">
    <location>
        <position position="1"/>
    </location>
</feature>
<dbReference type="EMBL" id="UINC01015276">
    <property type="protein sequence ID" value="SVA64445.1"/>
    <property type="molecule type" value="Genomic_DNA"/>
</dbReference>
<accession>A0A381XI68</accession>
<protein>
    <recommendedName>
        <fullName evidence="2">Surface antigen domain-containing protein</fullName>
    </recommendedName>
</protein>
<organism evidence="1">
    <name type="scientific">marine metagenome</name>
    <dbReference type="NCBI Taxonomy" id="408172"/>
    <lineage>
        <taxon>unclassified sequences</taxon>
        <taxon>metagenomes</taxon>
        <taxon>ecological metagenomes</taxon>
    </lineage>
</organism>
<sequence>DSGSPCREFTTTVLIGGEEQQGYGTACRQSDGSWKIIN</sequence>
<evidence type="ECO:0008006" key="2">
    <source>
        <dbReference type="Google" id="ProtNLM"/>
    </source>
</evidence>
<gene>
    <name evidence="1" type="ORF">METZ01_LOCUS117299</name>
</gene>
<name>A0A381XI68_9ZZZZ</name>
<dbReference type="AlphaFoldDB" id="A0A381XI68"/>
<evidence type="ECO:0000313" key="1">
    <source>
        <dbReference type="EMBL" id="SVA64445.1"/>
    </source>
</evidence>